<evidence type="ECO:0000313" key="3">
    <source>
        <dbReference type="EMBL" id="PWW73151.1"/>
    </source>
</evidence>
<keyword evidence="2" id="KW-1133">Transmembrane helix</keyword>
<organism evidence="3 4">
    <name type="scientific">Tuber magnatum</name>
    <name type="common">white Piedmont truffle</name>
    <dbReference type="NCBI Taxonomy" id="42249"/>
    <lineage>
        <taxon>Eukaryota</taxon>
        <taxon>Fungi</taxon>
        <taxon>Dikarya</taxon>
        <taxon>Ascomycota</taxon>
        <taxon>Pezizomycotina</taxon>
        <taxon>Pezizomycetes</taxon>
        <taxon>Pezizales</taxon>
        <taxon>Tuberaceae</taxon>
        <taxon>Tuber</taxon>
    </lineage>
</organism>
<sequence length="865" mass="95689">MAAAANSTGALVTVLPSPTLLDVSTFTSRGESSRRSSVEPDTGTPNISRIIKASHRIPPILERRPTVRSAATSRLKRLACCAGRTRRREPAPGVQLLEVGDPRQQAEEGSPVHRGEIKNIKPNREDILKAVCSDSRSASDLTSPGTTTTDNGRFPVYDDLSTYLVTEDQATTLLKLEIDRLVEVVENPRRPLRFSDAHFLNGGFQAGHQKLSTLSHSLLNTIYICSLDNDAITMKCNNSRLVSKHKISECLRSLSQQPTATTDWAEAQNEATSSASGDPGGSDLGTIYSLIDYVTAILARLMTQSAYGDYWHNNTLGVLAKWVAKAKVLLRDLPTCSSIALENVGSMLDGTEGLGDGYFNEDEYEGKVLWNEKLRKLSEDAAIREYCRHQRALRRVIETVLSYIFVSLRYLDSSGLPLTSYDVCAIVYETGFEGFKALLFQDRDHQFSATSDLNNLNIAHSAFDILNQSLCDLRRHRGAPPGRGKTVQVPCATVEWRYSEGEEQGHQESAPFKVELSNMEDIITVMVPLAATTPAFLASLNNFKDTIYLSGDIGDEIRPYAESKFDASFRMFTSDFDNSNSRGDALRLSQAVSGGLFSRDTLIYGERGDNNLQRTSAEGRSGESLQKITEDMGVWIYEESSVIVNCPDYVLAVLIAATCLVSGGLAIGFTVQTRLKGVDPFNITTYAWILAAFVVLVCKSMRVDEWSWRDFLLGRVRCRCVTELEVVTGIGSQLIMAKLLHDESRTNMITRGPYNAVFKRKSQDGSGFSIDRPLSTQTMLLSGLTLLKVMTPTGHALVCLDGRRGTDIKVVEHRKLDDKEHLVCEDITRPQLQTLGQTSLPLRESKTLKWRKVQGVYNNLDAVFV</sequence>
<keyword evidence="2" id="KW-0472">Membrane</keyword>
<proteinExistence type="predicted"/>
<reference evidence="3 4" key="1">
    <citation type="submission" date="2018-03" db="EMBL/GenBank/DDBJ databases">
        <title>Genomes of Pezizomycetes fungi and the evolution of truffles.</title>
        <authorList>
            <person name="Murat C."/>
            <person name="Payen T."/>
            <person name="Noel B."/>
            <person name="Kuo A."/>
            <person name="Martin F.M."/>
        </authorList>
    </citation>
    <scope>NUCLEOTIDE SEQUENCE [LARGE SCALE GENOMIC DNA]</scope>
    <source>
        <strain evidence="3">091103-1</strain>
    </source>
</reference>
<dbReference type="OrthoDB" id="5419219at2759"/>
<accession>A0A317SIS5</accession>
<dbReference type="STRING" id="42249.A0A317SIS5"/>
<feature type="transmembrane region" description="Helical" evidence="2">
    <location>
        <begin position="683"/>
        <end position="702"/>
    </location>
</feature>
<protein>
    <submittedName>
        <fullName evidence="3">Uncharacterized protein</fullName>
    </submittedName>
</protein>
<evidence type="ECO:0000313" key="4">
    <source>
        <dbReference type="Proteomes" id="UP000246991"/>
    </source>
</evidence>
<dbReference type="AlphaFoldDB" id="A0A317SIS5"/>
<keyword evidence="4" id="KW-1185">Reference proteome</keyword>
<name>A0A317SIS5_9PEZI</name>
<dbReference type="EMBL" id="PYWC01000086">
    <property type="protein sequence ID" value="PWW73151.1"/>
    <property type="molecule type" value="Genomic_DNA"/>
</dbReference>
<feature type="transmembrane region" description="Helical" evidence="2">
    <location>
        <begin position="649"/>
        <end position="671"/>
    </location>
</feature>
<feature type="region of interest" description="Disordered" evidence="1">
    <location>
        <begin position="25"/>
        <end position="46"/>
    </location>
</feature>
<evidence type="ECO:0000256" key="2">
    <source>
        <dbReference type="SAM" id="Phobius"/>
    </source>
</evidence>
<comment type="caution">
    <text evidence="3">The sequence shown here is derived from an EMBL/GenBank/DDBJ whole genome shotgun (WGS) entry which is preliminary data.</text>
</comment>
<keyword evidence="2" id="KW-0812">Transmembrane</keyword>
<gene>
    <name evidence="3" type="ORF">C7212DRAFT_284973</name>
</gene>
<dbReference type="Proteomes" id="UP000246991">
    <property type="component" value="Unassembled WGS sequence"/>
</dbReference>
<evidence type="ECO:0000256" key="1">
    <source>
        <dbReference type="SAM" id="MobiDB-lite"/>
    </source>
</evidence>